<sequence>MEQQILGEFHYKANVFKILSELFKKPAEEHKELFPILDEAMYSIYPELQKESTKLAELFDQNEQMLIDYAKLFVGPFDMLAPPYGSVYLEEGRRLLGESTAHVQKLYEQAGIEKMESFHEPADHISVELEFIYYLYFKYIETNELKYLNILKEFIDRHLGRWISLFTDKMVKNSVHSYYKQLGILTKSIFEAEKKVLRPATV</sequence>
<evidence type="ECO:0000313" key="2">
    <source>
        <dbReference type="EMBL" id="PYZ92365.1"/>
    </source>
</evidence>
<comment type="caution">
    <text evidence="2">The sequence shown here is derived from an EMBL/GenBank/DDBJ whole genome shotgun (WGS) entry which is preliminary data.</text>
</comment>
<keyword evidence="3" id="KW-1185">Reference proteome</keyword>
<dbReference type="PANTHER" id="PTHR34227">
    <property type="entry name" value="CHAPERONE PROTEIN YCDY"/>
    <property type="match status" value="1"/>
</dbReference>
<keyword evidence="1" id="KW-0143">Chaperone</keyword>
<reference evidence="2 3" key="1">
    <citation type="submission" date="2017-10" db="EMBL/GenBank/DDBJ databases">
        <title>Bacillus sp. nov., a halophilic bacterium isolated from a Keqin Lake.</title>
        <authorList>
            <person name="Wang H."/>
        </authorList>
    </citation>
    <scope>NUCLEOTIDE SEQUENCE [LARGE SCALE GENOMIC DNA]</scope>
    <source>
        <strain evidence="2 3">KQ-12</strain>
    </source>
</reference>
<evidence type="ECO:0000256" key="1">
    <source>
        <dbReference type="ARBA" id="ARBA00023186"/>
    </source>
</evidence>
<dbReference type="EMBL" id="PDOD01000004">
    <property type="protein sequence ID" value="PYZ92365.1"/>
    <property type="molecule type" value="Genomic_DNA"/>
</dbReference>
<name>A0A323TSG9_9BACI</name>
<dbReference type="OrthoDB" id="9795302at2"/>
<dbReference type="SUPFAM" id="SSF89155">
    <property type="entry name" value="TorD-like"/>
    <property type="match status" value="1"/>
</dbReference>
<accession>A0A323TSG9</accession>
<protein>
    <submittedName>
        <fullName evidence="2">Dehydrogenase</fullName>
    </submittedName>
</protein>
<proteinExistence type="predicted"/>
<dbReference type="InterPro" id="IPR036411">
    <property type="entry name" value="TorD-like_sf"/>
</dbReference>
<dbReference type="Gene3D" id="1.10.3480.10">
    <property type="entry name" value="TorD-like"/>
    <property type="match status" value="1"/>
</dbReference>
<organism evidence="2 3">
    <name type="scientific">Salipaludibacillus keqinensis</name>
    <dbReference type="NCBI Taxonomy" id="2045207"/>
    <lineage>
        <taxon>Bacteria</taxon>
        <taxon>Bacillati</taxon>
        <taxon>Bacillota</taxon>
        <taxon>Bacilli</taxon>
        <taxon>Bacillales</taxon>
        <taxon>Bacillaceae</taxon>
    </lineage>
</organism>
<dbReference type="AlphaFoldDB" id="A0A323TSG9"/>
<evidence type="ECO:0000313" key="3">
    <source>
        <dbReference type="Proteomes" id="UP000248214"/>
    </source>
</evidence>
<dbReference type="Proteomes" id="UP000248214">
    <property type="component" value="Unassembled WGS sequence"/>
</dbReference>
<dbReference type="PANTHER" id="PTHR34227:SF1">
    <property type="entry name" value="DIMETHYL SULFOXIDE REDUCTASE CHAPERONE-RELATED"/>
    <property type="match status" value="1"/>
</dbReference>
<dbReference type="InterPro" id="IPR020945">
    <property type="entry name" value="DMSO/NO3_reduct_chaperone"/>
</dbReference>
<dbReference type="Pfam" id="PF02613">
    <property type="entry name" value="Nitrate_red_del"/>
    <property type="match status" value="1"/>
</dbReference>
<gene>
    <name evidence="2" type="ORF">CR194_16165</name>
</gene>
<dbReference type="InterPro" id="IPR050289">
    <property type="entry name" value="TorD/DmsD_chaperones"/>
</dbReference>
<dbReference type="RefSeq" id="WP_110610946.1">
    <property type="nucleotide sequence ID" value="NZ_PDOD01000004.1"/>
</dbReference>